<reference evidence="1 2" key="1">
    <citation type="journal article" date="2018" name="Front. Microbiol.">
        <title>Jumbo Bacteriophages Are Represented Within an Increasing Diversity of Environmental Viruses Infecting the Emerging Phytopathogen, Dickeya solani.</title>
        <authorList>
            <person name="Day A.W."/>
            <person name="Ahn J."/>
            <person name="Salmond G.P.C."/>
        </authorList>
    </citation>
    <scope>NUCLEOTIDE SEQUENCE [LARGE SCALE GENOMIC DNA]</scope>
</reference>
<evidence type="ECO:0000313" key="1">
    <source>
        <dbReference type="EMBL" id="AXG66952.1"/>
    </source>
</evidence>
<dbReference type="Proteomes" id="UP000263326">
    <property type="component" value="Segment"/>
</dbReference>
<protein>
    <submittedName>
        <fullName evidence="1">Uncharacterized protein</fullName>
    </submittedName>
</protein>
<proteinExistence type="predicted"/>
<name>A0A384ZXI8_9CAUD</name>
<dbReference type="EMBL" id="MH460461">
    <property type="protein sequence ID" value="AXG66952.1"/>
    <property type="molecule type" value="Genomic_DNA"/>
</dbReference>
<organism evidence="1 2">
    <name type="scientific">Dickeya phage vB_DsoM_JA29</name>
    <dbReference type="NCBI Taxonomy" id="2283031"/>
    <lineage>
        <taxon>Viruses</taxon>
        <taxon>Duplodnaviria</taxon>
        <taxon>Heunggongvirae</taxon>
        <taxon>Uroviricota</taxon>
        <taxon>Caudoviricetes</taxon>
        <taxon>Salmondvirus</taxon>
        <taxon>Salmondvirus JA29</taxon>
    </lineage>
</organism>
<sequence>MSNFIEVTVIRDTQVLDGIIHGAYRRNRDAMKSVKEASKFNNSQEVESLKMMVNQNFFAYVDVTKKAAESAIFSALKRDDSGFITTGIHVCQNDFRGRSAQSPSIIFSDNLEVISDQDLSSALRLMFITLFRSGATFKKAFRFYCSGNFSEKFCRCLAEAYYNFKIDGVGHIHPYTGTKSMPIPAQDLHSLFIENRTPNKELDSAKYIVVGEDHAIYYSDQLIDRLIRYCTSRDIPLYIPEQRYRQFVIGTQIHFGVIA</sequence>
<gene>
    <name evidence="1" type="ORF">JA29_226</name>
</gene>
<evidence type="ECO:0000313" key="2">
    <source>
        <dbReference type="Proteomes" id="UP000263326"/>
    </source>
</evidence>
<keyword evidence="2" id="KW-1185">Reference proteome</keyword>
<accession>A0A384ZXI8</accession>